<evidence type="ECO:0000256" key="4">
    <source>
        <dbReference type="ARBA" id="ARBA00008012"/>
    </source>
</evidence>
<dbReference type="OMA" id="IVRFGCE"/>
<dbReference type="GO" id="GO:0004801">
    <property type="term" value="F:transaldolase activity"/>
    <property type="evidence" value="ECO:0007669"/>
    <property type="project" value="UniProtKB-UniRule"/>
</dbReference>
<evidence type="ECO:0000256" key="2">
    <source>
        <dbReference type="ARBA" id="ARBA00004496"/>
    </source>
</evidence>
<sequence>MMSQLDELKKYTTVVADTGDIESIKKFAPQDATTNPSLVLKAAQLPQYQPLIADAIGKARRQGGSAETQLINACDQVAVDIGSEVLRHVPGRISTEVDARFAWDRGMCVAKARKLIQLYEKNGIGPERILIKLAATWEGIRAAEELEQSGINCNLTLLFSFAQARACAEAGVFLISPFVGRIYDWYQKHQPQSAYQVDSDPGVVSVRQIYQYYKSHGYDTVVMGASFRRIEQIQALAGCDRLTISPALLDELAASEGVLTRQLTPGCVTETRPSPMTQAEFLWQHHQDPMAVEKLAEGIRLFAVDQVKLEQQIQQML</sequence>
<evidence type="ECO:0000313" key="14">
    <source>
        <dbReference type="EMBL" id="NGN72462.1"/>
    </source>
</evidence>
<dbReference type="InterPro" id="IPR013785">
    <property type="entry name" value="Aldolase_TIM"/>
</dbReference>
<comment type="pathway">
    <text evidence="3 11 12">Carbohydrate degradation; pentose phosphate pathway; D-glyceraldehyde 3-phosphate and beta-D-fructose 6-phosphate from D-ribose 5-phosphate and D-xylulose 5-phosphate (non-oxidative stage): step 2/3.</text>
</comment>
<organism evidence="13">
    <name type="scientific">Klebsiella pneumoniae</name>
    <dbReference type="NCBI Taxonomy" id="573"/>
    <lineage>
        <taxon>Bacteria</taxon>
        <taxon>Pseudomonadati</taxon>
        <taxon>Pseudomonadota</taxon>
        <taxon>Gammaproteobacteria</taxon>
        <taxon>Enterobacterales</taxon>
        <taxon>Enterobacteriaceae</taxon>
        <taxon>Klebsiella/Raoultella group</taxon>
        <taxon>Klebsiella</taxon>
        <taxon>Klebsiella pneumoniae complex</taxon>
    </lineage>
</organism>
<evidence type="ECO:0000256" key="3">
    <source>
        <dbReference type="ARBA" id="ARBA00004857"/>
    </source>
</evidence>
<proteinExistence type="inferred from homology"/>
<dbReference type="GO" id="GO:0006098">
    <property type="term" value="P:pentose-phosphate shunt"/>
    <property type="evidence" value="ECO:0007669"/>
    <property type="project" value="UniProtKB-UniRule"/>
</dbReference>
<dbReference type="Pfam" id="PF00923">
    <property type="entry name" value="TAL_FSA"/>
    <property type="match status" value="1"/>
</dbReference>
<dbReference type="PROSITE" id="PS01054">
    <property type="entry name" value="TRANSALDOLASE_1"/>
    <property type="match status" value="1"/>
</dbReference>
<dbReference type="EMBL" id="JAAKYD010000007">
    <property type="protein sequence ID" value="NGN72462.1"/>
    <property type="molecule type" value="Genomic_DNA"/>
</dbReference>
<dbReference type="GO" id="GO:0005975">
    <property type="term" value="P:carbohydrate metabolic process"/>
    <property type="evidence" value="ECO:0007669"/>
    <property type="project" value="InterPro"/>
</dbReference>
<evidence type="ECO:0000256" key="1">
    <source>
        <dbReference type="ARBA" id="ARBA00003518"/>
    </source>
</evidence>
<dbReference type="UniPathway" id="UPA00115">
    <property type="reaction ID" value="UER00414"/>
</dbReference>
<dbReference type="PANTHER" id="PTHR10683">
    <property type="entry name" value="TRANSALDOLASE"/>
    <property type="match status" value="1"/>
</dbReference>
<comment type="similarity">
    <text evidence="4 11 12">Belongs to the transaldolase family. Type 1 subfamily.</text>
</comment>
<dbReference type="EMBL" id="JAAKYU010000010">
    <property type="protein sequence ID" value="NGM94852.1"/>
    <property type="molecule type" value="Genomic_DNA"/>
</dbReference>
<dbReference type="FunFam" id="3.20.20.70:FF:000002">
    <property type="entry name" value="Transaldolase"/>
    <property type="match status" value="1"/>
</dbReference>
<evidence type="ECO:0000256" key="7">
    <source>
        <dbReference type="ARBA" id="ARBA00022679"/>
    </source>
</evidence>
<evidence type="ECO:0000313" key="13">
    <source>
        <dbReference type="EMBL" id="NGM94852.1"/>
    </source>
</evidence>
<evidence type="ECO:0000256" key="11">
    <source>
        <dbReference type="HAMAP-Rule" id="MF_00492"/>
    </source>
</evidence>
<protein>
    <recommendedName>
        <fullName evidence="5 11">Transaldolase</fullName>
        <ecNumber evidence="5 11">2.2.1.2</ecNumber>
    </recommendedName>
</protein>
<evidence type="ECO:0000256" key="9">
    <source>
        <dbReference type="ARBA" id="ARBA00023270"/>
    </source>
</evidence>
<reference evidence="13 15" key="1">
    <citation type="submission" date="2020-02" db="EMBL/GenBank/DDBJ databases">
        <title>Klebsiella pneumoniae genome sequencing and assembly.</title>
        <authorList>
            <person name="Starkova P.S."/>
            <person name="Sulyan O.S."/>
            <person name="Likholetova D.V."/>
            <person name="Ageevets V.A."/>
            <person name="Lazareva I.V."/>
            <person name="Sopova J.V."/>
            <person name="Sidorenko S.V."/>
        </authorList>
    </citation>
    <scope>NUCLEOTIDE SEQUENCE</scope>
    <source>
        <strain evidence="13">1977</strain>
        <strain evidence="14 15">2429</strain>
    </source>
</reference>
<keyword evidence="9 11" id="KW-0704">Schiff base</keyword>
<keyword evidence="8 11" id="KW-0570">Pentose shunt</keyword>
<dbReference type="Proteomes" id="UP000479475">
    <property type="component" value="Unassembled WGS sequence"/>
</dbReference>
<gene>
    <name evidence="11 13" type="primary">tal</name>
    <name evidence="13" type="ORF">G4V14_20130</name>
    <name evidence="14" type="ORF">G4V31_09985</name>
</gene>
<evidence type="ECO:0000256" key="10">
    <source>
        <dbReference type="ARBA" id="ARBA00048810"/>
    </source>
</evidence>
<evidence type="ECO:0000256" key="8">
    <source>
        <dbReference type="ARBA" id="ARBA00023126"/>
    </source>
</evidence>
<comment type="catalytic activity">
    <reaction evidence="10 11 12">
        <text>D-sedoheptulose 7-phosphate + D-glyceraldehyde 3-phosphate = D-erythrose 4-phosphate + beta-D-fructose 6-phosphate</text>
        <dbReference type="Rhea" id="RHEA:17053"/>
        <dbReference type="ChEBI" id="CHEBI:16897"/>
        <dbReference type="ChEBI" id="CHEBI:57483"/>
        <dbReference type="ChEBI" id="CHEBI:57634"/>
        <dbReference type="ChEBI" id="CHEBI:59776"/>
        <dbReference type="EC" id="2.2.1.2"/>
    </reaction>
</comment>
<dbReference type="PANTHER" id="PTHR10683:SF16">
    <property type="entry name" value="TRANSALDOLASE A"/>
    <property type="match status" value="1"/>
</dbReference>
<dbReference type="GO" id="GO:0005829">
    <property type="term" value="C:cytosol"/>
    <property type="evidence" value="ECO:0007669"/>
    <property type="project" value="TreeGrafter"/>
</dbReference>
<feature type="active site" description="Schiff-base intermediate with substrate" evidence="11">
    <location>
        <position position="132"/>
    </location>
</feature>
<comment type="function">
    <text evidence="1 11 12">Transaldolase is important for the balance of metabolites in the pentose-phosphate pathway.</text>
</comment>
<dbReference type="SUPFAM" id="SSF51569">
    <property type="entry name" value="Aldolase"/>
    <property type="match status" value="1"/>
</dbReference>
<dbReference type="HAMAP" id="MF_00492">
    <property type="entry name" value="Transaldolase_1"/>
    <property type="match status" value="1"/>
</dbReference>
<dbReference type="NCBIfam" id="NF009001">
    <property type="entry name" value="PRK12346.1"/>
    <property type="match status" value="1"/>
</dbReference>
<accession>A0A6G4S9I4</accession>
<keyword evidence="7 11" id="KW-0808">Transferase</keyword>
<dbReference type="InterPro" id="IPR018225">
    <property type="entry name" value="Transaldolase_AS"/>
</dbReference>
<dbReference type="NCBIfam" id="TIGR00874">
    <property type="entry name" value="talAB"/>
    <property type="match status" value="1"/>
</dbReference>
<name>A0A6G4S9I4_KLEPN</name>
<dbReference type="AlphaFoldDB" id="A0A6G4S9I4"/>
<evidence type="ECO:0000313" key="15">
    <source>
        <dbReference type="Proteomes" id="UP000479475"/>
    </source>
</evidence>
<dbReference type="PROSITE" id="PS00958">
    <property type="entry name" value="TRANSALDOLASE_2"/>
    <property type="match status" value="1"/>
</dbReference>
<dbReference type="CDD" id="cd00957">
    <property type="entry name" value="Transaldolase_TalAB"/>
    <property type="match status" value="1"/>
</dbReference>
<comment type="subcellular location">
    <subcellularLocation>
        <location evidence="2 11">Cytoplasm</location>
    </subcellularLocation>
</comment>
<evidence type="ECO:0000256" key="5">
    <source>
        <dbReference type="ARBA" id="ARBA00013151"/>
    </source>
</evidence>
<dbReference type="SMR" id="A0A6G4S9I4"/>
<evidence type="ECO:0000256" key="12">
    <source>
        <dbReference type="RuleBase" id="RU004155"/>
    </source>
</evidence>
<dbReference type="Gene3D" id="3.20.20.70">
    <property type="entry name" value="Aldolase class I"/>
    <property type="match status" value="1"/>
</dbReference>
<evidence type="ECO:0000256" key="6">
    <source>
        <dbReference type="ARBA" id="ARBA00022490"/>
    </source>
</evidence>
<dbReference type="InterPro" id="IPR001585">
    <property type="entry name" value="TAL/FSA"/>
</dbReference>
<keyword evidence="6 11" id="KW-0963">Cytoplasm</keyword>
<comment type="caution">
    <text evidence="13">The sequence shown here is derived from an EMBL/GenBank/DDBJ whole genome shotgun (WGS) entry which is preliminary data.</text>
</comment>
<dbReference type="EC" id="2.2.1.2" evidence="5 11"/>
<dbReference type="InterPro" id="IPR004730">
    <property type="entry name" value="Transaldolase_1"/>
</dbReference>